<name>A0A1V8ZYC4_SACPI</name>
<reference evidence="1 2" key="1">
    <citation type="submission" date="2017-02" db="EMBL/GenBank/DDBJ databases">
        <title>Draft genome of Saccharomonospora sp. 154.</title>
        <authorList>
            <person name="Alonso-Carmona G.S."/>
            <person name="De La Haba R."/>
            <person name="Vera-Gargallo B."/>
            <person name="Sandoval-Trujillo A.H."/>
            <person name="Ramirez-Duran N."/>
            <person name="Ventosa A."/>
        </authorList>
    </citation>
    <scope>NUCLEOTIDE SEQUENCE [LARGE SCALE GENOMIC DNA]</scope>
    <source>
        <strain evidence="1 2">LRS4.154</strain>
    </source>
</reference>
<dbReference type="Proteomes" id="UP000192591">
    <property type="component" value="Unassembled WGS sequence"/>
</dbReference>
<accession>A0A1V8ZYC4</accession>
<organism evidence="1 2">
    <name type="scientific">Saccharomonospora piscinae</name>
    <dbReference type="NCBI Taxonomy" id="687388"/>
    <lineage>
        <taxon>Bacteria</taxon>
        <taxon>Bacillati</taxon>
        <taxon>Actinomycetota</taxon>
        <taxon>Actinomycetes</taxon>
        <taxon>Pseudonocardiales</taxon>
        <taxon>Pseudonocardiaceae</taxon>
        <taxon>Saccharomonospora</taxon>
    </lineage>
</organism>
<sequence length="77" mass="8683">MAMSMRLKRRLYEACKAGRTPAEALDAGDREDLVAELWQAGMTDVEIATHTRMTTYTTARIRGRLGLRARTARKRSA</sequence>
<keyword evidence="2" id="KW-1185">Reference proteome</keyword>
<dbReference type="STRING" id="1962155.B1813_18870"/>
<gene>
    <name evidence="1" type="ORF">B1813_18870</name>
</gene>
<evidence type="ECO:0000313" key="2">
    <source>
        <dbReference type="Proteomes" id="UP000192591"/>
    </source>
</evidence>
<dbReference type="EMBL" id="MWIH01000008">
    <property type="protein sequence ID" value="OQO89905.1"/>
    <property type="molecule type" value="Genomic_DNA"/>
</dbReference>
<dbReference type="AlphaFoldDB" id="A0A1V8ZYC4"/>
<proteinExistence type="predicted"/>
<protein>
    <submittedName>
        <fullName evidence="1">Uncharacterized protein</fullName>
    </submittedName>
</protein>
<evidence type="ECO:0000313" key="1">
    <source>
        <dbReference type="EMBL" id="OQO89905.1"/>
    </source>
</evidence>
<comment type="caution">
    <text evidence="1">The sequence shown here is derived from an EMBL/GenBank/DDBJ whole genome shotgun (WGS) entry which is preliminary data.</text>
</comment>